<evidence type="ECO:0000313" key="2">
    <source>
        <dbReference type="Proteomes" id="UP000226031"/>
    </source>
</evidence>
<dbReference type="Proteomes" id="UP000226031">
    <property type="component" value="Unassembled WGS sequence"/>
</dbReference>
<gene>
    <name evidence="1" type="ORF">GX50_02561</name>
</gene>
<keyword evidence="2" id="KW-1185">Reference proteome</keyword>
<proteinExistence type="predicted"/>
<dbReference type="VEuPathDB" id="FungiDB:EMCG_07437"/>
<name>A0A2B7ZN11_9EURO</name>
<protein>
    <submittedName>
        <fullName evidence="1">Uncharacterized protein</fullName>
    </submittedName>
</protein>
<dbReference type="EMBL" id="PDND01000037">
    <property type="protein sequence ID" value="PGH34578.1"/>
    <property type="molecule type" value="Genomic_DNA"/>
</dbReference>
<comment type="caution">
    <text evidence="1">The sequence shown here is derived from an EMBL/GenBank/DDBJ whole genome shotgun (WGS) entry which is preliminary data.</text>
</comment>
<organism evidence="1 2">
    <name type="scientific">[Emmonsia] crescens</name>
    <dbReference type="NCBI Taxonomy" id="73230"/>
    <lineage>
        <taxon>Eukaryota</taxon>
        <taxon>Fungi</taxon>
        <taxon>Dikarya</taxon>
        <taxon>Ascomycota</taxon>
        <taxon>Pezizomycotina</taxon>
        <taxon>Eurotiomycetes</taxon>
        <taxon>Eurotiomycetidae</taxon>
        <taxon>Onygenales</taxon>
        <taxon>Ajellomycetaceae</taxon>
        <taxon>Emergomyces</taxon>
    </lineage>
</organism>
<evidence type="ECO:0000313" key="1">
    <source>
        <dbReference type="EMBL" id="PGH34578.1"/>
    </source>
</evidence>
<sequence>MLRMERGDIEALFSRDQSVDYTQGYGHLLFPPPESRGVGNLVKHEYRGTRRRKRGWRRDKIDDPRIDSVVANVEAIQQAFPLMRLPLEIRYRIYGFLLEPLSGSYYGDLPEMMGGNGVRFRVSDAHSSCSSHDPDFTHPILEPNGHVPEGMEDLFELYKAIREGTADDAQVQRGEQLRLTAQFEVNPEIDEITAVSTSDGDDDDDDTDDCGCEMKTEEHANILMKMNDAPPHVRDSFGACHSVHGLQVYQGPDTVACENLSDNLQLSPCNKHLNGKCRNVNLYFLRPLFYVSHQFTREIGACLWKNAIIKFETPECFFSFIAPRPAILNFLKCIELELQFYDDWFDTSSDTVVAICQFISEYMDLRYIRIHLVTETAYLEKIMAGGKLEKWKIAFNELKVWHGFDLRVVDIPIYSRFQIPNVRSSTFHPLEQKLKELWHPKVLRKRELTEV</sequence>
<accession>A0A2B7ZN11</accession>
<dbReference type="AlphaFoldDB" id="A0A2B7ZN11"/>
<reference evidence="1 2" key="1">
    <citation type="submission" date="2017-10" db="EMBL/GenBank/DDBJ databases">
        <title>Comparative genomics in systemic dimorphic fungi from Ajellomycetaceae.</title>
        <authorList>
            <person name="Munoz J.F."/>
            <person name="Mcewen J.G."/>
            <person name="Clay O.K."/>
            <person name="Cuomo C.A."/>
        </authorList>
    </citation>
    <scope>NUCLEOTIDE SEQUENCE [LARGE SCALE GENOMIC DNA]</scope>
    <source>
        <strain evidence="1 2">UAMH4076</strain>
    </source>
</reference>